<protein>
    <submittedName>
        <fullName evidence="3">Predicted protein</fullName>
    </submittedName>
</protein>
<proteinExistence type="predicted"/>
<dbReference type="RefSeq" id="XP_001889318.1">
    <property type="nucleotide sequence ID" value="XM_001889283.1"/>
</dbReference>
<evidence type="ECO:0000256" key="2">
    <source>
        <dbReference type="SAM" id="Phobius"/>
    </source>
</evidence>
<dbReference type="AlphaFoldDB" id="B0DZG0"/>
<organism evidence="4">
    <name type="scientific">Laccaria bicolor (strain S238N-H82 / ATCC MYA-4686)</name>
    <name type="common">Bicoloured deceiver</name>
    <name type="synonym">Laccaria laccata var. bicolor</name>
    <dbReference type="NCBI Taxonomy" id="486041"/>
    <lineage>
        <taxon>Eukaryota</taxon>
        <taxon>Fungi</taxon>
        <taxon>Dikarya</taxon>
        <taxon>Basidiomycota</taxon>
        <taxon>Agaricomycotina</taxon>
        <taxon>Agaricomycetes</taxon>
        <taxon>Agaricomycetidae</taxon>
        <taxon>Agaricales</taxon>
        <taxon>Agaricineae</taxon>
        <taxon>Hydnangiaceae</taxon>
        <taxon>Laccaria</taxon>
    </lineage>
</organism>
<dbReference type="InParanoid" id="B0DZG0"/>
<feature type="region of interest" description="Disordered" evidence="1">
    <location>
        <begin position="635"/>
        <end position="673"/>
    </location>
</feature>
<gene>
    <name evidence="3" type="ORF">LACBIDRAFT_314917</name>
</gene>
<evidence type="ECO:0000313" key="3">
    <source>
        <dbReference type="EMBL" id="EDR00009.1"/>
    </source>
</evidence>
<name>B0DZG0_LACBS</name>
<reference evidence="3 4" key="1">
    <citation type="journal article" date="2008" name="Nature">
        <title>The genome of Laccaria bicolor provides insights into mycorrhizal symbiosis.</title>
        <authorList>
            <person name="Martin F."/>
            <person name="Aerts A."/>
            <person name="Ahren D."/>
            <person name="Brun A."/>
            <person name="Danchin E.G.J."/>
            <person name="Duchaussoy F."/>
            <person name="Gibon J."/>
            <person name="Kohler A."/>
            <person name="Lindquist E."/>
            <person name="Pereda V."/>
            <person name="Salamov A."/>
            <person name="Shapiro H.J."/>
            <person name="Wuyts J."/>
            <person name="Blaudez D."/>
            <person name="Buee M."/>
            <person name="Brokstein P."/>
            <person name="Canbaeck B."/>
            <person name="Cohen D."/>
            <person name="Courty P.E."/>
            <person name="Coutinho P.M."/>
            <person name="Delaruelle C."/>
            <person name="Detter J.C."/>
            <person name="Deveau A."/>
            <person name="DiFazio S."/>
            <person name="Duplessis S."/>
            <person name="Fraissinet-Tachet L."/>
            <person name="Lucic E."/>
            <person name="Frey-Klett P."/>
            <person name="Fourrey C."/>
            <person name="Feussner I."/>
            <person name="Gay G."/>
            <person name="Grimwood J."/>
            <person name="Hoegger P.J."/>
            <person name="Jain P."/>
            <person name="Kilaru S."/>
            <person name="Labbe J."/>
            <person name="Lin Y.C."/>
            <person name="Legue V."/>
            <person name="Le Tacon F."/>
            <person name="Marmeisse R."/>
            <person name="Melayah D."/>
            <person name="Montanini B."/>
            <person name="Muratet M."/>
            <person name="Nehls U."/>
            <person name="Niculita-Hirzel H."/>
            <person name="Oudot-Le Secq M.P."/>
            <person name="Peter M."/>
            <person name="Quesneville H."/>
            <person name="Rajashekar B."/>
            <person name="Reich M."/>
            <person name="Rouhier N."/>
            <person name="Schmutz J."/>
            <person name="Yin T."/>
            <person name="Chalot M."/>
            <person name="Henrissat B."/>
            <person name="Kuees U."/>
            <person name="Lucas S."/>
            <person name="Van de Peer Y."/>
            <person name="Podila G.K."/>
            <person name="Polle A."/>
            <person name="Pukkila P.J."/>
            <person name="Richardson P.M."/>
            <person name="Rouze P."/>
            <person name="Sanders I.R."/>
            <person name="Stajich J.E."/>
            <person name="Tunlid A."/>
            <person name="Tuskan G."/>
            <person name="Grigoriev I.V."/>
        </authorList>
    </citation>
    <scope>NUCLEOTIDE SEQUENCE [LARGE SCALE GENOMIC DNA]</scope>
    <source>
        <strain evidence="4">S238N-H82 / ATCC MYA-4686</strain>
    </source>
</reference>
<feature type="region of interest" description="Disordered" evidence="1">
    <location>
        <begin position="373"/>
        <end position="413"/>
    </location>
</feature>
<accession>B0DZG0</accession>
<feature type="region of interest" description="Disordered" evidence="1">
    <location>
        <begin position="212"/>
        <end position="239"/>
    </location>
</feature>
<feature type="compositionally biased region" description="Basic and acidic residues" evidence="1">
    <location>
        <begin position="386"/>
        <end position="397"/>
    </location>
</feature>
<feature type="region of interest" description="Disordered" evidence="1">
    <location>
        <begin position="457"/>
        <end position="480"/>
    </location>
</feature>
<dbReference type="EMBL" id="DS547155">
    <property type="protein sequence ID" value="EDR00009.1"/>
    <property type="molecule type" value="Genomic_DNA"/>
</dbReference>
<keyword evidence="2" id="KW-0472">Membrane</keyword>
<feature type="compositionally biased region" description="Low complexity" evidence="1">
    <location>
        <begin position="212"/>
        <end position="222"/>
    </location>
</feature>
<evidence type="ECO:0000313" key="4">
    <source>
        <dbReference type="Proteomes" id="UP000001194"/>
    </source>
</evidence>
<dbReference type="HOGENOM" id="CLU_327901_0_0_1"/>
<dbReference type="Proteomes" id="UP000001194">
    <property type="component" value="Unassembled WGS sequence"/>
</dbReference>
<keyword evidence="2" id="KW-1133">Transmembrane helix</keyword>
<evidence type="ECO:0000256" key="1">
    <source>
        <dbReference type="SAM" id="MobiDB-lite"/>
    </source>
</evidence>
<feature type="compositionally biased region" description="Basic and acidic residues" evidence="1">
    <location>
        <begin position="228"/>
        <end position="239"/>
    </location>
</feature>
<keyword evidence="2" id="KW-0812">Transmembrane</keyword>
<feature type="compositionally biased region" description="Basic and acidic residues" evidence="1">
    <location>
        <begin position="658"/>
        <end position="670"/>
    </location>
</feature>
<feature type="compositionally biased region" description="Low complexity" evidence="1">
    <location>
        <begin position="175"/>
        <end position="186"/>
    </location>
</feature>
<feature type="transmembrane region" description="Helical" evidence="2">
    <location>
        <begin position="24"/>
        <end position="46"/>
    </location>
</feature>
<sequence length="706" mass="75744">MSGVDSSSAASSASAYPHASDQTIVGYILIALVIFAAMALIFRSLFKLVKAARRLDKADLKSAAAVAASEGEVSTSSTSADAGVGNHNTQHLTHRLKSAIPRRWDDIDDKLDEFERLTVKYYGNAKRYAVRMLQNMGVLEKAADEEGGIAPDSHSKAKAKAKWRLTAGYFNKTGSSSSQHQDQQQQPEDPANTTTDSDLELDLEDTSIIKLPSLDLSSTPTLPYQPHPSKEHPTTPTHKEVRRITAIDILEALAKVGRLSLSLSSYTNSTYTEKMDSLLPRVSRDSKASLASTLERGNTNAKGNKEWRRLTALDYLSKFVTSAVPTDRNKPLPHRPISVVGSVHSGVSVEDVVIGPPPPLALAVISEEDLEGGGTYETSACEDDDGKQADSETEKDASALPVPVTRAPSTHRRSMTLPLQQALPHLNLASGLPSSSSLSSSSKTGEKLILQLQLQAEKDGQVVSESDENTTTTEDSELRPTSDIPHITALAELAASIVGEHPDAPPILERVASLSLTTPLASPLPYSLPLFVDTTSLSLSLDPTSTPLQNQNYNHQAAPSKFAWASNTHRTTFGLITRANVPPTPPRLAMFIGVGDGGDVGFRSNAGSVVGVGGKKSLGADTGIVLVQKIKEAVNESQNEGQSGKGGQAESEGQLEEDQLRKEGQVEKQEGLLAKDGPAFLMSRFRKSSKKPRKALRSLSLMLSRW</sequence>
<dbReference type="GeneID" id="6084989"/>
<feature type="region of interest" description="Disordered" evidence="1">
    <location>
        <begin position="170"/>
        <end position="197"/>
    </location>
</feature>
<keyword evidence="4" id="KW-1185">Reference proteome</keyword>
<dbReference type="OrthoDB" id="10565193at2759"/>
<dbReference type="KEGG" id="lbc:LACBIDRAFT_314917"/>